<evidence type="ECO:0000313" key="5">
    <source>
        <dbReference type="EMBL" id="CAB3361963.1"/>
    </source>
</evidence>
<dbReference type="InterPro" id="IPR006170">
    <property type="entry name" value="PBP/GOBP"/>
</dbReference>
<dbReference type="PANTHER" id="PTHR21066">
    <property type="entry name" value="ODORANT-BINDING PROTEIN 59A-RELATED"/>
    <property type="match status" value="1"/>
</dbReference>
<dbReference type="SUPFAM" id="SSF47565">
    <property type="entry name" value="Insect pheromone/odorant-binding proteins"/>
    <property type="match status" value="1"/>
</dbReference>
<comment type="caution">
    <text evidence="5">The sequence shown here is derived from an EMBL/GenBank/DDBJ whole genome shotgun (WGS) entry which is preliminary data.</text>
</comment>
<dbReference type="OrthoDB" id="8183628at2759"/>
<feature type="signal peptide" evidence="4">
    <location>
        <begin position="1"/>
        <end position="16"/>
    </location>
</feature>
<evidence type="ECO:0000256" key="4">
    <source>
        <dbReference type="SAM" id="SignalP"/>
    </source>
</evidence>
<gene>
    <name evidence="5" type="ORF">CLODIP_2_CD01852</name>
</gene>
<protein>
    <submittedName>
        <fullName evidence="5">Uncharacterized protein</fullName>
    </submittedName>
</protein>
<dbReference type="GO" id="GO:0005549">
    <property type="term" value="F:odorant binding"/>
    <property type="evidence" value="ECO:0007669"/>
    <property type="project" value="InterPro"/>
</dbReference>
<keyword evidence="3" id="KW-0964">Secreted</keyword>
<evidence type="ECO:0000256" key="1">
    <source>
        <dbReference type="ARBA" id="ARBA00004613"/>
    </source>
</evidence>
<comment type="subcellular location">
    <subcellularLocation>
        <location evidence="1">Secreted</location>
    </subcellularLocation>
</comment>
<dbReference type="PANTHER" id="PTHR21066:SF18">
    <property type="entry name" value="ODORANT-BINDING PROTEIN 73A, ISOFORM B"/>
    <property type="match status" value="1"/>
</dbReference>
<dbReference type="InterPro" id="IPR052295">
    <property type="entry name" value="Odorant-binding_protein"/>
</dbReference>
<proteinExistence type="inferred from homology"/>
<dbReference type="Pfam" id="PF01395">
    <property type="entry name" value="PBP_GOBP"/>
    <property type="match status" value="1"/>
</dbReference>
<evidence type="ECO:0000256" key="2">
    <source>
        <dbReference type="ARBA" id="ARBA00008098"/>
    </source>
</evidence>
<keyword evidence="6" id="KW-1185">Reference proteome</keyword>
<keyword evidence="4" id="KW-0732">Signal</keyword>
<reference evidence="5 6" key="1">
    <citation type="submission" date="2020-04" db="EMBL/GenBank/DDBJ databases">
        <authorList>
            <person name="Alioto T."/>
            <person name="Alioto T."/>
            <person name="Gomez Garrido J."/>
        </authorList>
    </citation>
    <scope>NUCLEOTIDE SEQUENCE [LARGE SCALE GENOMIC DNA]</scope>
</reference>
<feature type="chain" id="PRO_5035855790" evidence="4">
    <location>
        <begin position="17"/>
        <end position="187"/>
    </location>
</feature>
<dbReference type="AlphaFoldDB" id="A0A8S1BYJ6"/>
<dbReference type="EMBL" id="CADEPI010000007">
    <property type="protein sequence ID" value="CAB3361963.1"/>
    <property type="molecule type" value="Genomic_DNA"/>
</dbReference>
<accession>A0A8S1BYJ6</accession>
<dbReference type="Gene3D" id="1.10.238.20">
    <property type="entry name" value="Pheromone/general odorant binding protein domain"/>
    <property type="match status" value="1"/>
</dbReference>
<sequence>MKQLLFFALLVACAAAASTFNQLSLRKNQSKASPRCKAPAVSPQRVEKVINQCQDEVKLAIIQEALDSLQNAKEEEKLQHGIQRFKRQTFSDDEKKIAGCLLQCVYRQVKAVDQLGFPEAQGLIKLYTEGGDDEEYRNATTKAVHSCMATSSRVIAERYQEPGLACNIAYDVFECVTNEVAKYCGKI</sequence>
<comment type="similarity">
    <text evidence="2">Belongs to the PBP/GOBP family.</text>
</comment>
<dbReference type="GO" id="GO:0005576">
    <property type="term" value="C:extracellular region"/>
    <property type="evidence" value="ECO:0007669"/>
    <property type="project" value="UniProtKB-SubCell"/>
</dbReference>
<organism evidence="5 6">
    <name type="scientific">Cloeon dipterum</name>
    <dbReference type="NCBI Taxonomy" id="197152"/>
    <lineage>
        <taxon>Eukaryota</taxon>
        <taxon>Metazoa</taxon>
        <taxon>Ecdysozoa</taxon>
        <taxon>Arthropoda</taxon>
        <taxon>Hexapoda</taxon>
        <taxon>Insecta</taxon>
        <taxon>Pterygota</taxon>
        <taxon>Palaeoptera</taxon>
        <taxon>Ephemeroptera</taxon>
        <taxon>Pisciforma</taxon>
        <taxon>Baetidae</taxon>
        <taxon>Cloeon</taxon>
    </lineage>
</organism>
<dbReference type="InterPro" id="IPR036728">
    <property type="entry name" value="PBP_GOBP_sf"/>
</dbReference>
<dbReference type="Proteomes" id="UP000494165">
    <property type="component" value="Unassembled WGS sequence"/>
</dbReference>
<evidence type="ECO:0000313" key="6">
    <source>
        <dbReference type="Proteomes" id="UP000494165"/>
    </source>
</evidence>
<evidence type="ECO:0000256" key="3">
    <source>
        <dbReference type="ARBA" id="ARBA00022525"/>
    </source>
</evidence>
<name>A0A8S1BYJ6_9INSE</name>